<dbReference type="InterPro" id="IPR036291">
    <property type="entry name" value="NAD(P)-bd_dom_sf"/>
</dbReference>
<name>A0A0B1RUN6_OESDE</name>
<dbReference type="InterPro" id="IPR002347">
    <property type="entry name" value="SDR_fam"/>
</dbReference>
<dbReference type="PANTHER" id="PTHR44115:SF4">
    <property type="entry name" value="OXIDOREDUCTASE"/>
    <property type="match status" value="1"/>
</dbReference>
<dbReference type="AlphaFoldDB" id="A0A0B1RUN6"/>
<dbReference type="PRINTS" id="PR00081">
    <property type="entry name" value="GDHRDH"/>
</dbReference>
<accession>A0A0B1RUN6</accession>
<proteinExistence type="predicted"/>
<dbReference type="PROSITE" id="PS00061">
    <property type="entry name" value="ADH_SHORT"/>
    <property type="match status" value="1"/>
</dbReference>
<evidence type="ECO:0000256" key="1">
    <source>
        <dbReference type="ARBA" id="ARBA00023002"/>
    </source>
</evidence>
<dbReference type="OrthoDB" id="47007at2759"/>
<dbReference type="EMBL" id="KN613415">
    <property type="protein sequence ID" value="KHJ74755.1"/>
    <property type="molecule type" value="Genomic_DNA"/>
</dbReference>
<keyword evidence="1" id="KW-0560">Oxidoreductase</keyword>
<dbReference type="PANTHER" id="PTHR44115">
    <property type="entry name" value="PROTEIN CBG09704"/>
    <property type="match status" value="1"/>
</dbReference>
<dbReference type="Pfam" id="PF13561">
    <property type="entry name" value="adh_short_C2"/>
    <property type="match status" value="1"/>
</dbReference>
<reference evidence="2 3" key="1">
    <citation type="submission" date="2014-03" db="EMBL/GenBank/DDBJ databases">
        <title>Draft genome of the hookworm Oesophagostomum dentatum.</title>
        <authorList>
            <person name="Mitreva M."/>
        </authorList>
    </citation>
    <scope>NUCLEOTIDE SEQUENCE [LARGE SCALE GENOMIC DNA]</scope>
    <source>
        <strain evidence="2 3">OD-Hann</strain>
    </source>
</reference>
<dbReference type="Gene3D" id="3.40.50.720">
    <property type="entry name" value="NAD(P)-binding Rossmann-like Domain"/>
    <property type="match status" value="1"/>
</dbReference>
<dbReference type="InterPro" id="IPR020904">
    <property type="entry name" value="Sc_DH/Rdtase_CS"/>
</dbReference>
<dbReference type="SUPFAM" id="SSF51735">
    <property type="entry name" value="NAD(P)-binding Rossmann-fold domains"/>
    <property type="match status" value="1"/>
</dbReference>
<sequence length="162" mass="17196">MKVNLYSVVELIKLARPHLVKAKGEIVNVSSIAGQPTAFATLPYYAISKTALDQMMRAVAINLIGEGVRVNSVSPGAVITDFMQNMGVPAEMFEKQMGSFTKIPGALPCGKVAVPSDIASIIAFLADRSQSWYIVGQTIVADGGTSIVLALNATPNMVKQLE</sequence>
<dbReference type="Proteomes" id="UP000053660">
    <property type="component" value="Unassembled WGS sequence"/>
</dbReference>
<dbReference type="GO" id="GO:0016491">
    <property type="term" value="F:oxidoreductase activity"/>
    <property type="evidence" value="ECO:0007669"/>
    <property type="project" value="UniProtKB-KW"/>
</dbReference>
<keyword evidence="3" id="KW-1185">Reference proteome</keyword>
<gene>
    <name evidence="2" type="ORF">OESDEN_25629</name>
</gene>
<organism evidence="2 3">
    <name type="scientific">Oesophagostomum dentatum</name>
    <name type="common">Nodular worm</name>
    <dbReference type="NCBI Taxonomy" id="61180"/>
    <lineage>
        <taxon>Eukaryota</taxon>
        <taxon>Metazoa</taxon>
        <taxon>Ecdysozoa</taxon>
        <taxon>Nematoda</taxon>
        <taxon>Chromadorea</taxon>
        <taxon>Rhabditida</taxon>
        <taxon>Rhabditina</taxon>
        <taxon>Rhabditomorpha</taxon>
        <taxon>Strongyloidea</taxon>
        <taxon>Strongylidae</taxon>
        <taxon>Oesophagostomum</taxon>
    </lineage>
</organism>
<evidence type="ECO:0000313" key="2">
    <source>
        <dbReference type="EMBL" id="KHJ74755.1"/>
    </source>
</evidence>
<evidence type="ECO:0000313" key="3">
    <source>
        <dbReference type="Proteomes" id="UP000053660"/>
    </source>
</evidence>
<protein>
    <submittedName>
        <fullName evidence="2">3-oxoacyl-[acyl-carrier-protein] reductase domain protein</fullName>
    </submittedName>
</protein>